<protein>
    <submittedName>
        <fullName evidence="2">Uncharacterized protein</fullName>
    </submittedName>
</protein>
<keyword evidence="1" id="KW-0472">Membrane</keyword>
<accession>A0A6A6A9W4</accession>
<sequence length="145" mass="16724">MLAIYHHQGSAHTNIVANIARSITPCNIGYEILHFKLRLLEDPSLEDQMNSSASRLVISPTFDLHLARPQPQHLIRKSSDHLPTTVGLDLSCILWPIKIKWRWVFLHVYRMVTVSVCGFAALLRLNLFVSHANFRYCMVRLEVFM</sequence>
<dbReference type="GeneID" id="54412534"/>
<reference evidence="2" key="1">
    <citation type="journal article" date="2020" name="Stud. Mycol.">
        <title>101 Dothideomycetes genomes: a test case for predicting lifestyles and emergence of pathogens.</title>
        <authorList>
            <person name="Haridas S."/>
            <person name="Albert R."/>
            <person name="Binder M."/>
            <person name="Bloem J."/>
            <person name="Labutti K."/>
            <person name="Salamov A."/>
            <person name="Andreopoulos B."/>
            <person name="Baker S."/>
            <person name="Barry K."/>
            <person name="Bills G."/>
            <person name="Bluhm B."/>
            <person name="Cannon C."/>
            <person name="Castanera R."/>
            <person name="Culley D."/>
            <person name="Daum C."/>
            <person name="Ezra D."/>
            <person name="Gonzalez J."/>
            <person name="Henrissat B."/>
            <person name="Kuo A."/>
            <person name="Liang C."/>
            <person name="Lipzen A."/>
            <person name="Lutzoni F."/>
            <person name="Magnuson J."/>
            <person name="Mondo S."/>
            <person name="Nolan M."/>
            <person name="Ohm R."/>
            <person name="Pangilinan J."/>
            <person name="Park H.-J."/>
            <person name="Ramirez L."/>
            <person name="Alfaro M."/>
            <person name="Sun H."/>
            <person name="Tritt A."/>
            <person name="Yoshinaga Y."/>
            <person name="Zwiers L.-H."/>
            <person name="Turgeon B."/>
            <person name="Goodwin S."/>
            <person name="Spatafora J."/>
            <person name="Crous P."/>
            <person name="Grigoriev I."/>
        </authorList>
    </citation>
    <scope>NUCLEOTIDE SEQUENCE</scope>
    <source>
        <strain evidence="2">CBS 119687</strain>
    </source>
</reference>
<keyword evidence="1" id="KW-0812">Transmembrane</keyword>
<keyword evidence="3" id="KW-1185">Reference proteome</keyword>
<gene>
    <name evidence="2" type="ORF">P153DRAFT_41241</name>
</gene>
<feature type="transmembrane region" description="Helical" evidence="1">
    <location>
        <begin position="108"/>
        <end position="129"/>
    </location>
</feature>
<organism evidence="2 3">
    <name type="scientific">Dothidotthia symphoricarpi CBS 119687</name>
    <dbReference type="NCBI Taxonomy" id="1392245"/>
    <lineage>
        <taxon>Eukaryota</taxon>
        <taxon>Fungi</taxon>
        <taxon>Dikarya</taxon>
        <taxon>Ascomycota</taxon>
        <taxon>Pezizomycotina</taxon>
        <taxon>Dothideomycetes</taxon>
        <taxon>Pleosporomycetidae</taxon>
        <taxon>Pleosporales</taxon>
        <taxon>Dothidotthiaceae</taxon>
        <taxon>Dothidotthia</taxon>
    </lineage>
</organism>
<name>A0A6A6A9W4_9PLEO</name>
<evidence type="ECO:0000256" key="1">
    <source>
        <dbReference type="SAM" id="Phobius"/>
    </source>
</evidence>
<keyword evidence="1" id="KW-1133">Transmembrane helix</keyword>
<evidence type="ECO:0000313" key="3">
    <source>
        <dbReference type="Proteomes" id="UP000799771"/>
    </source>
</evidence>
<dbReference type="EMBL" id="ML977508">
    <property type="protein sequence ID" value="KAF2128610.1"/>
    <property type="molecule type" value="Genomic_DNA"/>
</dbReference>
<dbReference type="AlphaFoldDB" id="A0A6A6A9W4"/>
<proteinExistence type="predicted"/>
<evidence type="ECO:0000313" key="2">
    <source>
        <dbReference type="EMBL" id="KAF2128610.1"/>
    </source>
</evidence>
<dbReference type="RefSeq" id="XP_033522999.1">
    <property type="nucleotide sequence ID" value="XM_033672102.1"/>
</dbReference>
<dbReference type="Proteomes" id="UP000799771">
    <property type="component" value="Unassembled WGS sequence"/>
</dbReference>